<dbReference type="SUPFAM" id="SSF52540">
    <property type="entry name" value="P-loop containing nucleoside triphosphate hydrolases"/>
    <property type="match status" value="1"/>
</dbReference>
<feature type="binding site" evidence="12">
    <location>
        <position position="496"/>
    </location>
    <ligand>
        <name>Zn(2+)</name>
        <dbReference type="ChEBI" id="CHEBI:29105"/>
        <label>1</label>
    </ligand>
</feature>
<dbReference type="GO" id="GO:1990077">
    <property type="term" value="C:primosome complex"/>
    <property type="evidence" value="ECO:0007669"/>
    <property type="project" value="UniProtKB-UniRule"/>
</dbReference>
<dbReference type="GO" id="GO:0006310">
    <property type="term" value="P:DNA recombination"/>
    <property type="evidence" value="ECO:0007669"/>
    <property type="project" value="InterPro"/>
</dbReference>
<keyword evidence="5 12" id="KW-0378">Hydrolase</keyword>
<dbReference type="GO" id="GO:0005524">
    <property type="term" value="F:ATP binding"/>
    <property type="evidence" value="ECO:0007669"/>
    <property type="project" value="UniProtKB-UniRule"/>
</dbReference>
<feature type="binding site" evidence="12">
    <location>
        <position position="453"/>
    </location>
    <ligand>
        <name>Zn(2+)</name>
        <dbReference type="ChEBI" id="CHEBI:29105"/>
        <label>1</label>
    </ligand>
</feature>
<comment type="catalytic activity">
    <reaction evidence="11 12">
        <text>ATP + H2O = ADP + phosphate + H(+)</text>
        <dbReference type="Rhea" id="RHEA:13065"/>
        <dbReference type="ChEBI" id="CHEBI:15377"/>
        <dbReference type="ChEBI" id="CHEBI:15378"/>
        <dbReference type="ChEBI" id="CHEBI:30616"/>
        <dbReference type="ChEBI" id="CHEBI:43474"/>
        <dbReference type="ChEBI" id="CHEBI:456216"/>
        <dbReference type="EC" id="5.6.2.4"/>
    </reaction>
</comment>
<sequence length="745" mass="82910">MYVGVHPLAGFDKVLHYRVPESLGAAVVVGSLVRVPIVNRLHLGIVGEIGAPKDFPVEKLKNVAQLVQPFPALTPDLLSLAKWMAAYYACGIDTIIETMLPAAVRNDAGLKIEKMLVMAEKLPEAELEKLTKRAPQQAKLYRFMVQQFKPVKKSLVLTRLDLTAAVVAALVKRGVLREEARRVERVAYADEWGSGEVVAAMPPLLNPQQRAAGEALAASLKADKFGVTLLHGVTGSGKTEVYLHAVHDALAAGGGVIFLVPEVALTPQTVARLRGRLEAIAPGQKTVVWHSHLSEGERIDGWHALASGEARVVVGARSAIFAPVQNLRLVVVDEEHEPAYKQDETPRYHGRDVAVMRAKLAGALCVLGSATPSLESFANAEAGKYQLLQLTQRVDDRKLPHINVVDMKIEIMNSRGMTTLSRKLVNAMQSRFEKREQTILFINRRGYSSSMMCTDCGHVEECEHCSITMTYHRSDERLRCHLCGAERPAPMSCPKCRSVKIRWRGLGTQRVEEAVRRVVPRARIERMDADTMSKKHLFRQVLGDFRAGKIDVLVGTQMIGKGLDFPNVTLVGLIDADISMHIPDFRANERTFQLLVQVAGRAGRGDRAGEVVVQTFTPQAEAIQFSRQADFAGFAASELKMRKDFRYPPYRHLIHHGFRGPNPEKLQFFAEQWAKRVEAALGDKVELRGPSPSPIEKIKDEYRWQLWYFTAQVTKVVAELTKLRADFTWPDDVTQVLDVDPMNMT</sequence>
<evidence type="ECO:0000313" key="16">
    <source>
        <dbReference type="Proteomes" id="UP000217265"/>
    </source>
</evidence>
<comment type="cofactor">
    <cofactor evidence="12">
        <name>Zn(2+)</name>
        <dbReference type="ChEBI" id="CHEBI:29105"/>
    </cofactor>
    <text evidence="12">Binds 2 zinc ions per subunit.</text>
</comment>
<feature type="domain" description="Helicase C-terminal" evidence="14">
    <location>
        <begin position="419"/>
        <end position="645"/>
    </location>
</feature>
<dbReference type="EMBL" id="CP023344">
    <property type="protein sequence ID" value="ATC62730.1"/>
    <property type="molecule type" value="Genomic_DNA"/>
</dbReference>
<dbReference type="GO" id="GO:0006302">
    <property type="term" value="P:double-strand break repair"/>
    <property type="evidence" value="ECO:0007669"/>
    <property type="project" value="InterPro"/>
</dbReference>
<evidence type="ECO:0000256" key="11">
    <source>
        <dbReference type="ARBA" id="ARBA00048988"/>
    </source>
</evidence>
<dbReference type="InterPro" id="IPR027417">
    <property type="entry name" value="P-loop_NTPase"/>
</dbReference>
<dbReference type="SMART" id="SM00487">
    <property type="entry name" value="DEXDc"/>
    <property type="match status" value="1"/>
</dbReference>
<dbReference type="RefSeq" id="WP_096054365.1">
    <property type="nucleotide sequence ID" value="NZ_CP023344.1"/>
</dbReference>
<keyword evidence="2 12" id="KW-0235">DNA replication</keyword>
<dbReference type="KEGG" id="vbh:CMV30_01410"/>
<dbReference type="Pfam" id="PF18074">
    <property type="entry name" value="PriA_C"/>
    <property type="match status" value="1"/>
</dbReference>
<dbReference type="GO" id="GO:0008270">
    <property type="term" value="F:zinc ion binding"/>
    <property type="evidence" value="ECO:0007669"/>
    <property type="project" value="UniProtKB-UniRule"/>
</dbReference>
<dbReference type="InterPro" id="IPR041222">
    <property type="entry name" value="PriA_3primeBD"/>
</dbReference>
<dbReference type="GO" id="GO:0003677">
    <property type="term" value="F:DNA binding"/>
    <property type="evidence" value="ECO:0007669"/>
    <property type="project" value="UniProtKB-UniRule"/>
</dbReference>
<feature type="binding site" evidence="12">
    <location>
        <position position="480"/>
    </location>
    <ligand>
        <name>Zn(2+)</name>
        <dbReference type="ChEBI" id="CHEBI:29105"/>
        <label>2</label>
    </ligand>
</feature>
<comment type="function">
    <text evidence="12">Initiates the restart of stalled replication forks, which reloads the replicative helicase on sites other than the origin of replication. Recognizes and binds to abandoned replication forks and remodels them to uncover a helicase loading site. Promotes assembly of the primosome at these replication forks.</text>
</comment>
<name>A0A290Q6C5_9BACT</name>
<dbReference type="GO" id="GO:0006269">
    <property type="term" value="P:DNA replication, synthesis of primer"/>
    <property type="evidence" value="ECO:0007669"/>
    <property type="project" value="UniProtKB-KW"/>
</dbReference>
<evidence type="ECO:0000256" key="4">
    <source>
        <dbReference type="ARBA" id="ARBA00022741"/>
    </source>
</evidence>
<evidence type="ECO:0000256" key="10">
    <source>
        <dbReference type="ARBA" id="ARBA00023235"/>
    </source>
</evidence>
<evidence type="ECO:0000256" key="8">
    <source>
        <dbReference type="ARBA" id="ARBA00022840"/>
    </source>
</evidence>
<dbReference type="SMART" id="SM00490">
    <property type="entry name" value="HELICc"/>
    <property type="match status" value="1"/>
</dbReference>
<reference evidence="15 16" key="1">
    <citation type="submission" date="2017-09" db="EMBL/GenBank/DDBJ databases">
        <title>Complete genome sequence of Verrucomicrobial strain HZ-65, isolated from freshwater.</title>
        <authorList>
            <person name="Choi A."/>
        </authorList>
    </citation>
    <scope>NUCLEOTIDE SEQUENCE [LARGE SCALE GENOMIC DNA]</scope>
    <source>
        <strain evidence="15 16">HZ-65</strain>
    </source>
</reference>
<dbReference type="PROSITE" id="PS51192">
    <property type="entry name" value="HELICASE_ATP_BIND_1"/>
    <property type="match status" value="1"/>
</dbReference>
<dbReference type="InterPro" id="IPR014001">
    <property type="entry name" value="Helicase_ATP-bd"/>
</dbReference>
<evidence type="ECO:0000256" key="9">
    <source>
        <dbReference type="ARBA" id="ARBA00023125"/>
    </source>
</evidence>
<dbReference type="CDD" id="cd17929">
    <property type="entry name" value="DEXHc_priA"/>
    <property type="match status" value="1"/>
</dbReference>
<keyword evidence="9 12" id="KW-0238">DNA-binding</keyword>
<dbReference type="Gene3D" id="3.40.50.300">
    <property type="entry name" value="P-loop containing nucleotide triphosphate hydrolases"/>
    <property type="match status" value="2"/>
</dbReference>
<dbReference type="InterPro" id="IPR040498">
    <property type="entry name" value="PriA_CRR"/>
</dbReference>
<evidence type="ECO:0000256" key="5">
    <source>
        <dbReference type="ARBA" id="ARBA00022801"/>
    </source>
</evidence>
<dbReference type="InterPro" id="IPR001650">
    <property type="entry name" value="Helicase_C-like"/>
</dbReference>
<dbReference type="PANTHER" id="PTHR30580">
    <property type="entry name" value="PRIMOSOMAL PROTEIN N"/>
    <property type="match status" value="1"/>
</dbReference>
<keyword evidence="4 12" id="KW-0547">Nucleotide-binding</keyword>
<dbReference type="Pfam" id="PF00271">
    <property type="entry name" value="Helicase_C"/>
    <property type="match status" value="1"/>
</dbReference>
<feature type="domain" description="Helicase ATP-binding" evidence="13">
    <location>
        <begin position="219"/>
        <end position="390"/>
    </location>
</feature>
<evidence type="ECO:0000256" key="6">
    <source>
        <dbReference type="ARBA" id="ARBA00022806"/>
    </source>
</evidence>
<evidence type="ECO:0000259" key="14">
    <source>
        <dbReference type="PROSITE" id="PS51194"/>
    </source>
</evidence>
<dbReference type="NCBIfam" id="TIGR00595">
    <property type="entry name" value="priA"/>
    <property type="match status" value="1"/>
</dbReference>
<protein>
    <recommendedName>
        <fullName evidence="12">Replication restart protein PriA</fullName>
    </recommendedName>
    <alternativeName>
        <fullName evidence="12">ATP-dependent DNA helicase PriA</fullName>
        <ecNumber evidence="12">5.6.2.4</ecNumber>
    </alternativeName>
    <alternativeName>
        <fullName evidence="12">DNA 3'-5' helicase PriA</fullName>
    </alternativeName>
</protein>
<evidence type="ECO:0000256" key="3">
    <source>
        <dbReference type="ARBA" id="ARBA00022723"/>
    </source>
</evidence>
<keyword evidence="8 12" id="KW-0067">ATP-binding</keyword>
<evidence type="ECO:0000256" key="7">
    <source>
        <dbReference type="ARBA" id="ARBA00022833"/>
    </source>
</evidence>
<dbReference type="PROSITE" id="PS51194">
    <property type="entry name" value="HELICASE_CTER"/>
    <property type="match status" value="1"/>
</dbReference>
<dbReference type="OrthoDB" id="9759544at2"/>
<evidence type="ECO:0000256" key="12">
    <source>
        <dbReference type="HAMAP-Rule" id="MF_00983"/>
    </source>
</evidence>
<dbReference type="HAMAP" id="MF_00983">
    <property type="entry name" value="PriA"/>
    <property type="match status" value="1"/>
</dbReference>
<comment type="similarity">
    <text evidence="12">Belongs to the helicase family. PriA subfamily.</text>
</comment>
<feature type="binding site" evidence="12">
    <location>
        <position position="493"/>
    </location>
    <ligand>
        <name>Zn(2+)</name>
        <dbReference type="ChEBI" id="CHEBI:29105"/>
        <label>1</label>
    </ligand>
</feature>
<evidence type="ECO:0000259" key="13">
    <source>
        <dbReference type="PROSITE" id="PS51192"/>
    </source>
</evidence>
<proteinExistence type="inferred from homology"/>
<dbReference type="InterPro" id="IPR041236">
    <property type="entry name" value="PriA_C"/>
</dbReference>
<dbReference type="FunFam" id="3.40.50.300:FF:000489">
    <property type="entry name" value="Primosome assembly protein PriA"/>
    <property type="match status" value="1"/>
</dbReference>
<dbReference type="InterPro" id="IPR042115">
    <property type="entry name" value="PriA_3primeBD_sf"/>
</dbReference>
<keyword evidence="1 12" id="KW-0639">Primosome</keyword>
<comment type="catalytic activity">
    <reaction evidence="12">
        <text>Couples ATP hydrolysis with the unwinding of duplex DNA by translocating in the 3'-5' direction.</text>
        <dbReference type="EC" id="5.6.2.4"/>
    </reaction>
</comment>
<feature type="binding site" evidence="12">
    <location>
        <position position="465"/>
    </location>
    <ligand>
        <name>Zn(2+)</name>
        <dbReference type="ChEBI" id="CHEBI:29105"/>
        <label>2</label>
    </ligand>
</feature>
<dbReference type="Pfam" id="PF18319">
    <property type="entry name" value="Zn_ribbon_PriA"/>
    <property type="match status" value="1"/>
</dbReference>
<evidence type="ECO:0000313" key="15">
    <source>
        <dbReference type="EMBL" id="ATC62730.1"/>
    </source>
</evidence>
<organism evidence="15 16">
    <name type="scientific">Nibricoccus aquaticus</name>
    <dbReference type="NCBI Taxonomy" id="2576891"/>
    <lineage>
        <taxon>Bacteria</taxon>
        <taxon>Pseudomonadati</taxon>
        <taxon>Verrucomicrobiota</taxon>
        <taxon>Opitutia</taxon>
        <taxon>Opitutales</taxon>
        <taxon>Opitutaceae</taxon>
        <taxon>Nibricoccus</taxon>
    </lineage>
</organism>
<accession>A0A290Q6C5</accession>
<dbReference type="GO" id="GO:0016887">
    <property type="term" value="F:ATP hydrolysis activity"/>
    <property type="evidence" value="ECO:0007669"/>
    <property type="project" value="RHEA"/>
</dbReference>
<dbReference type="Pfam" id="PF17764">
    <property type="entry name" value="PriA_3primeBD"/>
    <property type="match status" value="1"/>
</dbReference>
<keyword evidence="3 12" id="KW-0479">Metal-binding</keyword>
<dbReference type="Proteomes" id="UP000217265">
    <property type="component" value="Chromosome"/>
</dbReference>
<comment type="subunit">
    <text evidence="12">Component of the replication restart primosome.</text>
</comment>
<dbReference type="InterPro" id="IPR005259">
    <property type="entry name" value="PriA"/>
</dbReference>
<dbReference type="AlphaFoldDB" id="A0A290Q6C5"/>
<keyword evidence="7 12" id="KW-0862">Zinc</keyword>
<dbReference type="GO" id="GO:0006270">
    <property type="term" value="P:DNA replication initiation"/>
    <property type="evidence" value="ECO:0007669"/>
    <property type="project" value="TreeGrafter"/>
</dbReference>
<evidence type="ECO:0000256" key="2">
    <source>
        <dbReference type="ARBA" id="ARBA00022705"/>
    </source>
</evidence>
<dbReference type="EC" id="5.6.2.4" evidence="12"/>
<keyword evidence="16" id="KW-1185">Reference proteome</keyword>
<evidence type="ECO:0000256" key="1">
    <source>
        <dbReference type="ARBA" id="ARBA00022515"/>
    </source>
</evidence>
<dbReference type="CDD" id="cd18804">
    <property type="entry name" value="SF2_C_priA"/>
    <property type="match status" value="1"/>
</dbReference>
<dbReference type="InterPro" id="IPR011545">
    <property type="entry name" value="DEAD/DEAH_box_helicase_dom"/>
</dbReference>
<feature type="binding site" evidence="12">
    <location>
        <position position="456"/>
    </location>
    <ligand>
        <name>Zn(2+)</name>
        <dbReference type="ChEBI" id="CHEBI:29105"/>
        <label>1</label>
    </ligand>
</feature>
<keyword evidence="6 12" id="KW-0347">Helicase</keyword>
<keyword evidence="10 12" id="KW-0413">Isomerase</keyword>
<feature type="binding site" evidence="12">
    <location>
        <position position="462"/>
    </location>
    <ligand>
        <name>Zn(2+)</name>
        <dbReference type="ChEBI" id="CHEBI:29105"/>
        <label>2</label>
    </ligand>
</feature>
<dbReference type="GO" id="GO:0043138">
    <property type="term" value="F:3'-5' DNA helicase activity"/>
    <property type="evidence" value="ECO:0007669"/>
    <property type="project" value="UniProtKB-EC"/>
</dbReference>
<feature type="binding site" evidence="12">
    <location>
        <position position="483"/>
    </location>
    <ligand>
        <name>Zn(2+)</name>
        <dbReference type="ChEBI" id="CHEBI:29105"/>
        <label>2</label>
    </ligand>
</feature>
<dbReference type="PANTHER" id="PTHR30580:SF0">
    <property type="entry name" value="PRIMOSOMAL PROTEIN N"/>
    <property type="match status" value="1"/>
</dbReference>
<dbReference type="Pfam" id="PF00270">
    <property type="entry name" value="DEAD"/>
    <property type="match status" value="1"/>
</dbReference>
<gene>
    <name evidence="12 15" type="primary">priA</name>
    <name evidence="15" type="ORF">CMV30_01410</name>
</gene>
<dbReference type="Gene3D" id="3.40.1440.60">
    <property type="entry name" value="PriA, 3(prime) DNA-binding domain"/>
    <property type="match status" value="1"/>
</dbReference>